<dbReference type="KEGG" id="meti:DK427_01760"/>
<protein>
    <submittedName>
        <fullName evidence="1">Uncharacterized protein</fullName>
    </submittedName>
</protein>
<proteinExistence type="predicted"/>
<organism evidence="1 2">
    <name type="scientific">Methylobacterium radiodurans</name>
    <dbReference type="NCBI Taxonomy" id="2202828"/>
    <lineage>
        <taxon>Bacteria</taxon>
        <taxon>Pseudomonadati</taxon>
        <taxon>Pseudomonadota</taxon>
        <taxon>Alphaproteobacteria</taxon>
        <taxon>Hyphomicrobiales</taxon>
        <taxon>Methylobacteriaceae</taxon>
        <taxon>Methylobacterium</taxon>
    </lineage>
</organism>
<gene>
    <name evidence="1" type="ORF">DK427_01760</name>
</gene>
<dbReference type="Proteomes" id="UP000246058">
    <property type="component" value="Chromosome"/>
</dbReference>
<dbReference type="EMBL" id="CP029551">
    <property type="protein sequence ID" value="AWN34618.1"/>
    <property type="molecule type" value="Genomic_DNA"/>
</dbReference>
<sequence>MLAPVTILGLALILILCAAALGAALVALSGRVLLRTAVQARNAARRALPAWMAGDRKKPAAASRAG</sequence>
<accession>A0A2U8VMC6</accession>
<dbReference type="AlphaFoldDB" id="A0A2U8VMC6"/>
<keyword evidence="2" id="KW-1185">Reference proteome</keyword>
<evidence type="ECO:0000313" key="1">
    <source>
        <dbReference type="EMBL" id="AWN34618.1"/>
    </source>
</evidence>
<name>A0A2U8VMC6_9HYPH</name>
<reference evidence="1 2" key="1">
    <citation type="submission" date="2018-05" db="EMBL/GenBank/DDBJ databases">
        <title>Complete Genome Sequence of Methylobacterium sp. 17Sr1-43.</title>
        <authorList>
            <person name="Srinivasan S."/>
        </authorList>
    </citation>
    <scope>NUCLEOTIDE SEQUENCE [LARGE SCALE GENOMIC DNA]</scope>
    <source>
        <strain evidence="1 2">17Sr1-43</strain>
    </source>
</reference>
<evidence type="ECO:0000313" key="2">
    <source>
        <dbReference type="Proteomes" id="UP000246058"/>
    </source>
</evidence>